<dbReference type="EMBL" id="ADBL01000791">
    <property type="status" value="NOT_ANNOTATED_CDS"/>
    <property type="molecule type" value="Genomic_DNA"/>
</dbReference>
<organism evidence="3 4">
    <name type="scientific">Magnaporthiopsis poae (strain ATCC 64411 / 73-15)</name>
    <name type="common">Kentucky bluegrass fungus</name>
    <name type="synonym">Magnaporthe poae</name>
    <dbReference type="NCBI Taxonomy" id="644358"/>
    <lineage>
        <taxon>Eukaryota</taxon>
        <taxon>Fungi</taxon>
        <taxon>Dikarya</taxon>
        <taxon>Ascomycota</taxon>
        <taxon>Pezizomycotina</taxon>
        <taxon>Sordariomycetes</taxon>
        <taxon>Sordariomycetidae</taxon>
        <taxon>Magnaporthales</taxon>
        <taxon>Magnaporthaceae</taxon>
        <taxon>Magnaporthiopsis</taxon>
    </lineage>
</organism>
<gene>
    <name evidence="2" type="ORF">MAPG_03295</name>
</gene>
<reference evidence="2" key="3">
    <citation type="submission" date="2011-03" db="EMBL/GenBank/DDBJ databases">
        <title>Annotation of Magnaporthe poae ATCC 64411.</title>
        <authorList>
            <person name="Ma L.-J."/>
            <person name="Dead R."/>
            <person name="Young S.K."/>
            <person name="Zeng Q."/>
            <person name="Gargeya S."/>
            <person name="Fitzgerald M."/>
            <person name="Haas B."/>
            <person name="Abouelleil A."/>
            <person name="Alvarado L."/>
            <person name="Arachchi H.M."/>
            <person name="Berlin A."/>
            <person name="Brown A."/>
            <person name="Chapman S.B."/>
            <person name="Chen Z."/>
            <person name="Dunbar C."/>
            <person name="Freedman E."/>
            <person name="Gearin G."/>
            <person name="Gellesch M."/>
            <person name="Goldberg J."/>
            <person name="Griggs A."/>
            <person name="Gujja S."/>
            <person name="Heiman D."/>
            <person name="Howarth C."/>
            <person name="Larson L."/>
            <person name="Lui A."/>
            <person name="MacDonald P.J.P."/>
            <person name="Mehta T."/>
            <person name="Montmayeur A."/>
            <person name="Murphy C."/>
            <person name="Neiman D."/>
            <person name="Pearson M."/>
            <person name="Priest M."/>
            <person name="Roberts A."/>
            <person name="Saif S."/>
            <person name="Shea T."/>
            <person name="Shenoy N."/>
            <person name="Sisk P."/>
            <person name="Stolte C."/>
            <person name="Sykes S."/>
            <person name="Yandava C."/>
            <person name="Wortman J."/>
            <person name="Nusbaum C."/>
            <person name="Birren B."/>
        </authorList>
    </citation>
    <scope>NUCLEOTIDE SEQUENCE</scope>
    <source>
        <strain evidence="2">ATCC 64411</strain>
    </source>
</reference>
<reference evidence="3" key="4">
    <citation type="journal article" date="2015" name="G3 (Bethesda)">
        <title>Genome sequences of three phytopathogenic species of the Magnaporthaceae family of fungi.</title>
        <authorList>
            <person name="Okagaki L.H."/>
            <person name="Nunes C.C."/>
            <person name="Sailsbery J."/>
            <person name="Clay B."/>
            <person name="Brown D."/>
            <person name="John T."/>
            <person name="Oh Y."/>
            <person name="Young N."/>
            <person name="Fitzgerald M."/>
            <person name="Haas B.J."/>
            <person name="Zeng Q."/>
            <person name="Young S."/>
            <person name="Adiconis X."/>
            <person name="Fan L."/>
            <person name="Levin J.Z."/>
            <person name="Mitchell T.K."/>
            <person name="Okubara P.A."/>
            <person name="Farman M.L."/>
            <person name="Kohn L.M."/>
            <person name="Birren B."/>
            <person name="Ma L.-J."/>
            <person name="Dean R.A."/>
        </authorList>
    </citation>
    <scope>NUCLEOTIDE SEQUENCE</scope>
    <source>
        <strain evidence="3">ATCC 64411 / 73-15</strain>
    </source>
</reference>
<protein>
    <submittedName>
        <fullName evidence="2 3">Uncharacterized protein</fullName>
    </submittedName>
</protein>
<evidence type="ECO:0000313" key="4">
    <source>
        <dbReference type="Proteomes" id="UP000011715"/>
    </source>
</evidence>
<accession>A0A0C4DTM4</accession>
<reference evidence="3" key="5">
    <citation type="submission" date="2015-06" db="UniProtKB">
        <authorList>
            <consortium name="EnsemblFungi"/>
        </authorList>
    </citation>
    <scope>IDENTIFICATION</scope>
    <source>
        <strain evidence="3">ATCC 64411</strain>
    </source>
</reference>
<feature type="region of interest" description="Disordered" evidence="1">
    <location>
        <begin position="155"/>
        <end position="174"/>
    </location>
</feature>
<dbReference type="VEuPathDB" id="FungiDB:MAPG_03295"/>
<dbReference type="Proteomes" id="UP000011715">
    <property type="component" value="Unassembled WGS sequence"/>
</dbReference>
<proteinExistence type="predicted"/>
<sequence length="189" mass="21623">MTRGWSAAILCMHRDDSVTSVLCSATPTRDQRPASHWPAVRFDPERRQAQRPRSRRRKKWLPFFASHQSPMGRQRQPNQKARPFRLQSRGCPRRGAINDRRWSPLAAAGHFAHPQAGYVYLPFSFSIKLTPMENPTQPNRQRRWTFLGPGSADIETWRAPGDARSGHPSQEPRPVLSVLASIQVPTRVE</sequence>
<evidence type="ECO:0000256" key="1">
    <source>
        <dbReference type="SAM" id="MobiDB-lite"/>
    </source>
</evidence>
<keyword evidence="4" id="KW-1185">Reference proteome</keyword>
<feature type="compositionally biased region" description="Basic residues" evidence="1">
    <location>
        <begin position="49"/>
        <end position="60"/>
    </location>
</feature>
<evidence type="ECO:0000313" key="2">
    <source>
        <dbReference type="EMBL" id="KLU84250.1"/>
    </source>
</evidence>
<reference evidence="4" key="2">
    <citation type="submission" date="2010-05" db="EMBL/GenBank/DDBJ databases">
        <title>The genome sequence of Magnaporthe poae strain ATCC 64411.</title>
        <authorList>
            <person name="Ma L.-J."/>
            <person name="Dead R."/>
            <person name="Young S."/>
            <person name="Zeng Q."/>
            <person name="Koehrsen M."/>
            <person name="Alvarado L."/>
            <person name="Berlin A."/>
            <person name="Chapman S.B."/>
            <person name="Chen Z."/>
            <person name="Freedman E."/>
            <person name="Gellesch M."/>
            <person name="Goldberg J."/>
            <person name="Griggs A."/>
            <person name="Gujja S."/>
            <person name="Heilman E.R."/>
            <person name="Heiman D."/>
            <person name="Hepburn T."/>
            <person name="Howarth C."/>
            <person name="Jen D."/>
            <person name="Larson L."/>
            <person name="Mehta T."/>
            <person name="Neiman D."/>
            <person name="Pearson M."/>
            <person name="Roberts A."/>
            <person name="Saif S."/>
            <person name="Shea T."/>
            <person name="Shenoy N."/>
            <person name="Sisk P."/>
            <person name="Stolte C."/>
            <person name="Sykes S."/>
            <person name="Walk T."/>
            <person name="White J."/>
            <person name="Yandava C."/>
            <person name="Haas B."/>
            <person name="Nusbaum C."/>
            <person name="Birren B."/>
        </authorList>
    </citation>
    <scope>NUCLEOTIDE SEQUENCE [LARGE SCALE GENOMIC DNA]</scope>
    <source>
        <strain evidence="4">ATCC 64411 / 73-15</strain>
    </source>
</reference>
<feature type="region of interest" description="Disordered" evidence="1">
    <location>
        <begin position="26"/>
        <end position="95"/>
    </location>
</feature>
<reference evidence="2" key="1">
    <citation type="submission" date="2010-05" db="EMBL/GenBank/DDBJ databases">
        <title>The Genome Sequence of Magnaporthe poae strain ATCC 64411.</title>
        <authorList>
            <consortium name="The Broad Institute Genome Sequencing Platform"/>
            <consortium name="Broad Institute Genome Sequencing Center for Infectious Disease"/>
            <person name="Ma L.-J."/>
            <person name="Dead R."/>
            <person name="Young S."/>
            <person name="Zeng Q."/>
            <person name="Koehrsen M."/>
            <person name="Alvarado L."/>
            <person name="Berlin A."/>
            <person name="Chapman S.B."/>
            <person name="Chen Z."/>
            <person name="Freedman E."/>
            <person name="Gellesch M."/>
            <person name="Goldberg J."/>
            <person name="Griggs A."/>
            <person name="Gujja S."/>
            <person name="Heilman E.R."/>
            <person name="Heiman D."/>
            <person name="Hepburn T."/>
            <person name="Howarth C."/>
            <person name="Jen D."/>
            <person name="Larson L."/>
            <person name="Mehta T."/>
            <person name="Neiman D."/>
            <person name="Pearson M."/>
            <person name="Roberts A."/>
            <person name="Saif S."/>
            <person name="Shea T."/>
            <person name="Shenoy N."/>
            <person name="Sisk P."/>
            <person name="Stolte C."/>
            <person name="Sykes S."/>
            <person name="Walk T."/>
            <person name="White J."/>
            <person name="Yandava C."/>
            <person name="Haas B."/>
            <person name="Nusbaum C."/>
            <person name="Birren B."/>
        </authorList>
    </citation>
    <scope>NUCLEOTIDE SEQUENCE</scope>
    <source>
        <strain evidence="2">ATCC 64411</strain>
    </source>
</reference>
<name>A0A0C4DTM4_MAGP6</name>
<dbReference type="EMBL" id="GL876967">
    <property type="protein sequence ID" value="KLU84250.1"/>
    <property type="molecule type" value="Genomic_DNA"/>
</dbReference>
<dbReference type="AlphaFoldDB" id="A0A0C4DTM4"/>
<feature type="compositionally biased region" description="Polar residues" evidence="1">
    <location>
        <begin position="66"/>
        <end position="79"/>
    </location>
</feature>
<evidence type="ECO:0000313" key="3">
    <source>
        <dbReference type="EnsemblFungi" id="MAPG_03295T0"/>
    </source>
</evidence>
<dbReference type="EnsemblFungi" id="MAPG_03295T0">
    <property type="protein sequence ID" value="MAPG_03295T0"/>
    <property type="gene ID" value="MAPG_03295"/>
</dbReference>